<accession>A0ABR1VU20</accession>
<gene>
    <name evidence="2" type="ORF">PG997_009418</name>
</gene>
<feature type="chain" id="PRO_5046462499" evidence="1">
    <location>
        <begin position="18"/>
        <end position="199"/>
    </location>
</feature>
<protein>
    <submittedName>
        <fullName evidence="2">Uncharacterized protein</fullName>
    </submittedName>
</protein>
<feature type="signal peptide" evidence="1">
    <location>
        <begin position="1"/>
        <end position="17"/>
    </location>
</feature>
<proteinExistence type="predicted"/>
<organism evidence="2 3">
    <name type="scientific">Apiospora hydei</name>
    <dbReference type="NCBI Taxonomy" id="1337664"/>
    <lineage>
        <taxon>Eukaryota</taxon>
        <taxon>Fungi</taxon>
        <taxon>Dikarya</taxon>
        <taxon>Ascomycota</taxon>
        <taxon>Pezizomycotina</taxon>
        <taxon>Sordariomycetes</taxon>
        <taxon>Xylariomycetidae</taxon>
        <taxon>Amphisphaeriales</taxon>
        <taxon>Apiosporaceae</taxon>
        <taxon>Apiospora</taxon>
    </lineage>
</organism>
<evidence type="ECO:0000313" key="3">
    <source>
        <dbReference type="Proteomes" id="UP001433268"/>
    </source>
</evidence>
<reference evidence="2 3" key="1">
    <citation type="submission" date="2023-01" db="EMBL/GenBank/DDBJ databases">
        <title>Analysis of 21 Apiospora genomes using comparative genomics revels a genus with tremendous synthesis potential of carbohydrate active enzymes and secondary metabolites.</title>
        <authorList>
            <person name="Sorensen T."/>
        </authorList>
    </citation>
    <scope>NUCLEOTIDE SEQUENCE [LARGE SCALE GENOMIC DNA]</scope>
    <source>
        <strain evidence="2 3">CBS 114990</strain>
    </source>
</reference>
<dbReference type="RefSeq" id="XP_066665695.1">
    <property type="nucleotide sequence ID" value="XM_066813733.1"/>
</dbReference>
<evidence type="ECO:0000313" key="2">
    <source>
        <dbReference type="EMBL" id="KAK8074755.1"/>
    </source>
</evidence>
<dbReference type="GeneID" id="92046793"/>
<dbReference type="EMBL" id="JAQQWN010000007">
    <property type="protein sequence ID" value="KAK8074755.1"/>
    <property type="molecule type" value="Genomic_DNA"/>
</dbReference>
<dbReference type="Proteomes" id="UP001433268">
    <property type="component" value="Unassembled WGS sequence"/>
</dbReference>
<keyword evidence="1" id="KW-0732">Signal</keyword>
<sequence length="199" mass="21827">MTNETLLPLLLPPLLLGFDKTHTPTLPACLSATLFHARGKRCLVIGQAGDEQHVEEAKGNVDTELFTGVTERCQHYASQLPTLSPPQPLFPAQSRAQACMKHTAHQTDDRPSDDGYWPQGCPFSWSRPARCTSCWLGEAKLAGASSVLMLNTTWPEFERPIYRTILGSKVQSDRRQAAPSTTMPIIILTNVVAQLMASG</sequence>
<name>A0ABR1VU20_9PEZI</name>
<comment type="caution">
    <text evidence="2">The sequence shown here is derived from an EMBL/GenBank/DDBJ whole genome shotgun (WGS) entry which is preliminary data.</text>
</comment>
<evidence type="ECO:0000256" key="1">
    <source>
        <dbReference type="SAM" id="SignalP"/>
    </source>
</evidence>
<keyword evidence="3" id="KW-1185">Reference proteome</keyword>